<keyword evidence="1" id="KW-1133">Transmembrane helix</keyword>
<evidence type="ECO:0000256" key="1">
    <source>
        <dbReference type="SAM" id="Phobius"/>
    </source>
</evidence>
<feature type="transmembrane region" description="Helical" evidence="1">
    <location>
        <begin position="65"/>
        <end position="86"/>
    </location>
</feature>
<evidence type="ECO:0000313" key="2">
    <source>
        <dbReference type="EMBL" id="OAM81597.1"/>
    </source>
</evidence>
<dbReference type="AlphaFoldDB" id="A0A178I636"/>
<evidence type="ECO:0000313" key="3">
    <source>
        <dbReference type="Proteomes" id="UP000078389"/>
    </source>
</evidence>
<proteinExistence type="predicted"/>
<protein>
    <submittedName>
        <fullName evidence="2">Uncharacterized protein</fullName>
    </submittedName>
</protein>
<comment type="caution">
    <text evidence="2">The sequence shown here is derived from an EMBL/GenBank/DDBJ whole genome shotgun (WGS) entry which is preliminary data.</text>
</comment>
<name>A0A178I636_9HYPH</name>
<dbReference type="Proteomes" id="UP000078389">
    <property type="component" value="Unassembled WGS sequence"/>
</dbReference>
<reference evidence="2 3" key="1">
    <citation type="submission" date="2016-03" db="EMBL/GenBank/DDBJ databases">
        <title>Genome sequencing of Devosia sp. S37.</title>
        <authorList>
            <person name="Mohd Nor M."/>
        </authorList>
    </citation>
    <scope>NUCLEOTIDE SEQUENCE [LARGE SCALE GENOMIC DNA]</scope>
    <source>
        <strain evidence="2 3">S37</strain>
    </source>
</reference>
<gene>
    <name evidence="2" type="ORF">A3840_01560</name>
</gene>
<feature type="transmembrane region" description="Helical" evidence="1">
    <location>
        <begin position="18"/>
        <end position="44"/>
    </location>
</feature>
<keyword evidence="1" id="KW-0812">Transmembrane</keyword>
<keyword evidence="3" id="KW-1185">Reference proteome</keyword>
<keyword evidence="1" id="KW-0472">Membrane</keyword>
<sequence length="148" mass="15973">MTDKAGSTGPQEASMDDIFRLLLFIHFGALLFAATTNLIMPALMPRMMALGAEGRTILGPLTRQLSINARLSLLVLVLTGVLMVAIRYDTGLWANPWFAAKMAFIAVITLGIGLSFTPWSRAIPPKVFGSITRIALVGTIFCAVMAFN</sequence>
<feature type="transmembrane region" description="Helical" evidence="1">
    <location>
        <begin position="128"/>
        <end position="147"/>
    </location>
</feature>
<dbReference type="EMBL" id="LVVY01000030">
    <property type="protein sequence ID" value="OAM81597.1"/>
    <property type="molecule type" value="Genomic_DNA"/>
</dbReference>
<organism evidence="2 3">
    <name type="scientific">Devosia elaeis</name>
    <dbReference type="NCBI Taxonomy" id="1770058"/>
    <lineage>
        <taxon>Bacteria</taxon>
        <taxon>Pseudomonadati</taxon>
        <taxon>Pseudomonadota</taxon>
        <taxon>Alphaproteobacteria</taxon>
        <taxon>Hyphomicrobiales</taxon>
        <taxon>Devosiaceae</taxon>
        <taxon>Devosia</taxon>
    </lineage>
</organism>
<accession>A0A178I636</accession>
<feature type="transmembrane region" description="Helical" evidence="1">
    <location>
        <begin position="98"/>
        <end position="116"/>
    </location>
</feature>